<dbReference type="Pfam" id="PF03547">
    <property type="entry name" value="Mem_trans"/>
    <property type="match status" value="1"/>
</dbReference>
<evidence type="ECO:0000256" key="4">
    <source>
        <dbReference type="ARBA" id="ARBA00022475"/>
    </source>
</evidence>
<dbReference type="AlphaFoldDB" id="A0A4Q2KD47"/>
<evidence type="ECO:0000313" key="9">
    <source>
        <dbReference type="EMBL" id="RXZ61211.1"/>
    </source>
</evidence>
<evidence type="ECO:0000256" key="3">
    <source>
        <dbReference type="ARBA" id="ARBA00022448"/>
    </source>
</evidence>
<evidence type="ECO:0000256" key="6">
    <source>
        <dbReference type="ARBA" id="ARBA00022989"/>
    </source>
</evidence>
<dbReference type="PANTHER" id="PTHR36838:SF1">
    <property type="entry name" value="SLR1864 PROTEIN"/>
    <property type="match status" value="1"/>
</dbReference>
<dbReference type="InterPro" id="IPR038770">
    <property type="entry name" value="Na+/solute_symporter_sf"/>
</dbReference>
<dbReference type="Gene3D" id="1.20.1530.20">
    <property type="match status" value="1"/>
</dbReference>
<keyword evidence="7 8" id="KW-0472">Membrane</keyword>
<keyword evidence="3" id="KW-0813">Transport</keyword>
<evidence type="ECO:0000313" key="10">
    <source>
        <dbReference type="Proteomes" id="UP000291269"/>
    </source>
</evidence>
<reference evidence="9 10" key="1">
    <citation type="journal article" date="2019" name="Gut">
        <title>Antibiotics-induced monodominance of a novel gut bacterial order.</title>
        <authorList>
            <person name="Hildebrand F."/>
            <person name="Moitinho-Silva L."/>
            <person name="Blasche S."/>
            <person name="Jahn M.T."/>
            <person name="Gossmann T.I."/>
            <person name="Heuerta-Cepas J."/>
            <person name="Hercog R."/>
            <person name="Luetge M."/>
            <person name="Bahram M."/>
            <person name="Pryszlak A."/>
            <person name="Alves R.J."/>
            <person name="Waszak S.M."/>
            <person name="Zhu A."/>
            <person name="Ye L."/>
            <person name="Costea P.I."/>
            <person name="Aalvink S."/>
            <person name="Belzer C."/>
            <person name="Forslund S.K."/>
            <person name="Sunagawa S."/>
            <person name="Hentschel U."/>
            <person name="Merten C."/>
            <person name="Patil K.R."/>
            <person name="Benes V."/>
            <person name="Bork P."/>
        </authorList>
    </citation>
    <scope>NUCLEOTIDE SEQUENCE [LARGE SCALE GENOMIC DNA]</scope>
    <source>
        <strain evidence="9 10">HDS1380</strain>
    </source>
</reference>
<protein>
    <recommendedName>
        <fullName evidence="11">AEC family transporter</fullName>
    </recommendedName>
</protein>
<accession>A0A4Q2KD47</accession>
<dbReference type="InterPro" id="IPR004776">
    <property type="entry name" value="Mem_transp_PIN-like"/>
</dbReference>
<feature type="transmembrane region" description="Helical" evidence="8">
    <location>
        <begin position="101"/>
        <end position="122"/>
    </location>
</feature>
<feature type="transmembrane region" description="Helical" evidence="8">
    <location>
        <begin position="35"/>
        <end position="55"/>
    </location>
</feature>
<dbReference type="RefSeq" id="WP_129223672.1">
    <property type="nucleotide sequence ID" value="NZ_SDOZ01000002.1"/>
</dbReference>
<keyword evidence="5 8" id="KW-0812">Transmembrane</keyword>
<comment type="similarity">
    <text evidence="2">Belongs to the auxin efflux carrier (TC 2.A.69) family.</text>
</comment>
<feature type="transmembrane region" description="Helical" evidence="8">
    <location>
        <begin position="258"/>
        <end position="278"/>
    </location>
</feature>
<dbReference type="GO" id="GO:0055085">
    <property type="term" value="P:transmembrane transport"/>
    <property type="evidence" value="ECO:0007669"/>
    <property type="project" value="InterPro"/>
</dbReference>
<dbReference type="OrthoDB" id="9798064at2"/>
<name>A0A4Q2KD47_9FIRM</name>
<dbReference type="Proteomes" id="UP000291269">
    <property type="component" value="Unassembled WGS sequence"/>
</dbReference>
<comment type="caution">
    <text evidence="9">The sequence shown here is derived from an EMBL/GenBank/DDBJ whole genome shotgun (WGS) entry which is preliminary data.</text>
</comment>
<evidence type="ECO:0000256" key="8">
    <source>
        <dbReference type="SAM" id="Phobius"/>
    </source>
</evidence>
<feature type="transmembrane region" description="Helical" evidence="8">
    <location>
        <begin position="225"/>
        <end position="252"/>
    </location>
</feature>
<feature type="transmembrane region" description="Helical" evidence="8">
    <location>
        <begin position="290"/>
        <end position="310"/>
    </location>
</feature>
<evidence type="ECO:0000256" key="5">
    <source>
        <dbReference type="ARBA" id="ARBA00022692"/>
    </source>
</evidence>
<evidence type="ECO:0008006" key="11">
    <source>
        <dbReference type="Google" id="ProtNLM"/>
    </source>
</evidence>
<dbReference type="EMBL" id="SDOZ01000002">
    <property type="protein sequence ID" value="RXZ61211.1"/>
    <property type="molecule type" value="Genomic_DNA"/>
</dbReference>
<evidence type="ECO:0000256" key="7">
    <source>
        <dbReference type="ARBA" id="ARBA00023136"/>
    </source>
</evidence>
<dbReference type="GO" id="GO:0005886">
    <property type="term" value="C:plasma membrane"/>
    <property type="evidence" value="ECO:0007669"/>
    <property type="project" value="UniProtKB-SubCell"/>
</dbReference>
<gene>
    <name evidence="9" type="ORF">ESZ91_02170</name>
</gene>
<evidence type="ECO:0000256" key="2">
    <source>
        <dbReference type="ARBA" id="ARBA00010145"/>
    </source>
</evidence>
<sequence>MDFLSTFLIVLLVIALAVPGFALKKAKLLPDGASNALAVLLLYVAQPFLMVSSLLNKTFTTSLLPDFAAVALFAVVLQLMLYFLSKLFFVKVKEEPTRRICVASSYLGNVGFMGIPVMKALFPSDDTIILYTVIFNIVFNAMTWTLAVYAITGDKSKIKPVKILLNPPTIATVLALPFFFCNVSVPDNVLTTIGYLGDMTLPLSMVILGIRLADIKFTRLFTSAPVYGVALVKLVVSPLAALGVMLLVRLLIPVETTVIVALFIIFAMPSASSALNFAEMYGGDCDTAAKATLTNTLLCVLTIPILSLLIPLL</sequence>
<feature type="transmembrane region" description="Helical" evidence="8">
    <location>
        <begin position="192"/>
        <end position="213"/>
    </location>
</feature>
<dbReference type="PANTHER" id="PTHR36838">
    <property type="entry name" value="AUXIN EFFLUX CARRIER FAMILY PROTEIN"/>
    <property type="match status" value="1"/>
</dbReference>
<feature type="transmembrane region" description="Helical" evidence="8">
    <location>
        <begin position="67"/>
        <end position="89"/>
    </location>
</feature>
<feature type="transmembrane region" description="Helical" evidence="8">
    <location>
        <begin position="6"/>
        <end position="23"/>
    </location>
</feature>
<comment type="subcellular location">
    <subcellularLocation>
        <location evidence="1">Cell membrane</location>
        <topology evidence="1">Multi-pass membrane protein</topology>
    </subcellularLocation>
</comment>
<feature type="transmembrane region" description="Helical" evidence="8">
    <location>
        <begin position="128"/>
        <end position="151"/>
    </location>
</feature>
<organism evidence="9 10">
    <name type="scientific">Candidatus Borkfalkia ceftriaxoniphila</name>
    <dbReference type="NCBI Taxonomy" id="2508949"/>
    <lineage>
        <taxon>Bacteria</taxon>
        <taxon>Bacillati</taxon>
        <taxon>Bacillota</taxon>
        <taxon>Clostridia</taxon>
        <taxon>Christensenellales</taxon>
        <taxon>Christensenellaceae</taxon>
        <taxon>Candidatus Borkfalkia</taxon>
    </lineage>
</organism>
<keyword evidence="4" id="KW-1003">Cell membrane</keyword>
<keyword evidence="6 8" id="KW-1133">Transmembrane helix</keyword>
<proteinExistence type="inferred from homology"/>
<keyword evidence="10" id="KW-1185">Reference proteome</keyword>
<feature type="transmembrane region" description="Helical" evidence="8">
    <location>
        <begin position="163"/>
        <end position="180"/>
    </location>
</feature>
<evidence type="ECO:0000256" key="1">
    <source>
        <dbReference type="ARBA" id="ARBA00004651"/>
    </source>
</evidence>